<feature type="non-terminal residue" evidence="2">
    <location>
        <position position="214"/>
    </location>
</feature>
<protein>
    <submittedName>
        <fullName evidence="2">Arginine/ornithine antiporter ArcD</fullName>
    </submittedName>
</protein>
<reference evidence="2" key="1">
    <citation type="submission" date="2020-02" db="EMBL/GenBank/DDBJ databases">
        <authorList>
            <person name="Meier V. D."/>
        </authorList>
    </citation>
    <scope>NUCLEOTIDE SEQUENCE</scope>
    <source>
        <strain evidence="2">AVDCRST_MAG05</strain>
    </source>
</reference>
<feature type="compositionally biased region" description="Basic and acidic residues" evidence="1">
    <location>
        <begin position="177"/>
        <end position="195"/>
    </location>
</feature>
<evidence type="ECO:0000313" key="2">
    <source>
        <dbReference type="EMBL" id="CAA9495894.1"/>
    </source>
</evidence>
<feature type="compositionally biased region" description="Gly residues" evidence="1">
    <location>
        <begin position="205"/>
        <end position="214"/>
    </location>
</feature>
<proteinExistence type="predicted"/>
<evidence type="ECO:0000256" key="1">
    <source>
        <dbReference type="SAM" id="MobiDB-lite"/>
    </source>
</evidence>
<feature type="non-terminal residue" evidence="2">
    <location>
        <position position="1"/>
    </location>
</feature>
<feature type="region of interest" description="Disordered" evidence="1">
    <location>
        <begin position="37"/>
        <end position="58"/>
    </location>
</feature>
<organism evidence="2">
    <name type="scientific">uncultured Rubrobacteraceae bacterium</name>
    <dbReference type="NCBI Taxonomy" id="349277"/>
    <lineage>
        <taxon>Bacteria</taxon>
        <taxon>Bacillati</taxon>
        <taxon>Actinomycetota</taxon>
        <taxon>Rubrobacteria</taxon>
        <taxon>Rubrobacterales</taxon>
        <taxon>Rubrobacteraceae</taxon>
        <taxon>environmental samples</taxon>
    </lineage>
</organism>
<dbReference type="AlphaFoldDB" id="A0A6J4SMF4"/>
<name>A0A6J4SMF4_9ACTN</name>
<gene>
    <name evidence="2" type="ORF">AVDCRST_MAG05-2138</name>
</gene>
<feature type="region of interest" description="Disordered" evidence="1">
    <location>
        <begin position="131"/>
        <end position="214"/>
    </location>
</feature>
<sequence length="214" mass="23493">GCLLRTGRDGVVRGAAERVLQRLLPVGRVGGLGTGQTRWRPFYGDPGSDRDRSLRRRREHPVAHVPDYVNAASRHRPDPDLYRLVHLALYAKRRRDAAPVRRCIGRGVPVGDLSCLSICWRPPRSPRLHARVGGHAGVGGVPREGTEGRPLHPARGRGRLPGGPLLPHHRQRGLSRPADRHPFPLAHLDRTRHVPGDAPLDTGHQNGGPCKGEV</sequence>
<accession>A0A6J4SMF4</accession>
<dbReference type="EMBL" id="CADCVM010000223">
    <property type="protein sequence ID" value="CAA9495894.1"/>
    <property type="molecule type" value="Genomic_DNA"/>
</dbReference>